<keyword evidence="7" id="KW-0413">Isomerase</keyword>
<dbReference type="GO" id="GO:0033202">
    <property type="term" value="C:DNA helicase complex"/>
    <property type="evidence" value="ECO:0007669"/>
    <property type="project" value="TreeGrafter"/>
</dbReference>
<comment type="caution">
    <text evidence="13">The sequence shown here is derived from an EMBL/GenBank/DDBJ whole genome shotgun (WGS) entry which is preliminary data.</text>
</comment>
<name>T0ZEY8_9ZZZZ</name>
<evidence type="ECO:0000256" key="5">
    <source>
        <dbReference type="ARBA" id="ARBA00022840"/>
    </source>
</evidence>
<evidence type="ECO:0000256" key="3">
    <source>
        <dbReference type="ARBA" id="ARBA00022801"/>
    </source>
</evidence>
<proteinExistence type="inferred from homology"/>
<reference evidence="13" key="2">
    <citation type="journal article" date="2014" name="ISME J.">
        <title>Microbial stratification in low pH oxic and suboxic macroscopic growths along an acid mine drainage.</title>
        <authorList>
            <person name="Mendez-Garcia C."/>
            <person name="Mesa V."/>
            <person name="Sprenger R.R."/>
            <person name="Richter M."/>
            <person name="Diez M.S."/>
            <person name="Solano J."/>
            <person name="Bargiela R."/>
            <person name="Golyshina O.V."/>
            <person name="Manteca A."/>
            <person name="Ramos J.L."/>
            <person name="Gallego J.R."/>
            <person name="Llorente I."/>
            <person name="Martins Dos Santos V.A."/>
            <person name="Jensen O.N."/>
            <person name="Pelaez A.I."/>
            <person name="Sanchez J."/>
            <person name="Ferrer M."/>
        </authorList>
    </citation>
    <scope>NUCLEOTIDE SEQUENCE</scope>
</reference>
<keyword evidence="6" id="KW-0238">DNA-binding</keyword>
<dbReference type="GO" id="GO:0043138">
    <property type="term" value="F:3'-5' DNA helicase activity"/>
    <property type="evidence" value="ECO:0007669"/>
    <property type="project" value="UniProtKB-EC"/>
</dbReference>
<evidence type="ECO:0000256" key="1">
    <source>
        <dbReference type="ARBA" id="ARBA00009922"/>
    </source>
</evidence>
<feature type="domain" description="UvrD-like helicase C-terminal" evidence="12">
    <location>
        <begin position="154"/>
        <end position="257"/>
    </location>
</feature>
<dbReference type="InterPro" id="IPR014017">
    <property type="entry name" value="DNA_helicase_UvrD-like_C"/>
</dbReference>
<gene>
    <name evidence="13" type="ORF">B1B_18948</name>
</gene>
<dbReference type="SUPFAM" id="SSF52540">
    <property type="entry name" value="P-loop containing nucleoside triphosphate hydrolases"/>
    <property type="match status" value="1"/>
</dbReference>
<keyword evidence="3 13" id="KW-0378">Hydrolase</keyword>
<dbReference type="GO" id="GO:0005829">
    <property type="term" value="C:cytosol"/>
    <property type="evidence" value="ECO:0007669"/>
    <property type="project" value="TreeGrafter"/>
</dbReference>
<comment type="similarity">
    <text evidence="1">Belongs to the helicase family. UvrD subfamily.</text>
</comment>
<dbReference type="Gene3D" id="3.40.50.300">
    <property type="entry name" value="P-loop containing nucleotide triphosphate hydrolases"/>
    <property type="match status" value="2"/>
</dbReference>
<keyword evidence="2" id="KW-0547">Nucleotide-binding</keyword>
<reference evidence="13" key="1">
    <citation type="submission" date="2013-08" db="EMBL/GenBank/DDBJ databases">
        <authorList>
            <person name="Mendez C."/>
            <person name="Richter M."/>
            <person name="Ferrer M."/>
            <person name="Sanchez J."/>
        </authorList>
    </citation>
    <scope>NUCLEOTIDE SEQUENCE</scope>
</reference>
<evidence type="ECO:0000256" key="9">
    <source>
        <dbReference type="ARBA" id="ARBA00034808"/>
    </source>
</evidence>
<dbReference type="Pfam" id="PF00580">
    <property type="entry name" value="UvrD-helicase"/>
    <property type="match status" value="1"/>
</dbReference>
<evidence type="ECO:0000256" key="8">
    <source>
        <dbReference type="ARBA" id="ARBA00034617"/>
    </source>
</evidence>
<dbReference type="PANTHER" id="PTHR11070">
    <property type="entry name" value="UVRD / RECB / PCRA DNA HELICASE FAMILY MEMBER"/>
    <property type="match status" value="1"/>
</dbReference>
<dbReference type="GO" id="GO:0016887">
    <property type="term" value="F:ATP hydrolysis activity"/>
    <property type="evidence" value="ECO:0007669"/>
    <property type="project" value="RHEA"/>
</dbReference>
<evidence type="ECO:0000313" key="13">
    <source>
        <dbReference type="EMBL" id="EQD28225.1"/>
    </source>
</evidence>
<dbReference type="Gene3D" id="1.10.10.160">
    <property type="match status" value="1"/>
</dbReference>
<feature type="non-terminal residue" evidence="13">
    <location>
        <position position="257"/>
    </location>
</feature>
<evidence type="ECO:0000256" key="10">
    <source>
        <dbReference type="ARBA" id="ARBA00048988"/>
    </source>
</evidence>
<evidence type="ECO:0000256" key="6">
    <source>
        <dbReference type="ARBA" id="ARBA00023125"/>
    </source>
</evidence>
<sequence>KRTSAATVAAEISRAKNDLQDHAQYAAAARGFVEAQAALVYPRYQVLLEENQALDFDDLLLRAVRLLESSSEARERYRDHFGHVLVDEYQDTNRAQYSLLRLLVEEHRRVTVVGDPDQSVYSWRGADIRNILEFQRDYPDALVIPLEQNYRSTAAILRAAGAVIQENSLRVEKGLWTEGPEGSPVVIGQFYDEREEATAVAREVLALVDRGDADFGEVAVLYRTNAQSRAFEEVLLRAGIPYRLVGGVRFYQRKEVK</sequence>
<dbReference type="InterPro" id="IPR014016">
    <property type="entry name" value="UvrD-like_ATP-bd"/>
</dbReference>
<dbReference type="EMBL" id="AUZY01012714">
    <property type="protein sequence ID" value="EQD28225.1"/>
    <property type="molecule type" value="Genomic_DNA"/>
</dbReference>
<dbReference type="CDD" id="cd17932">
    <property type="entry name" value="DEXQc_UvrD"/>
    <property type="match status" value="1"/>
</dbReference>
<evidence type="ECO:0000259" key="12">
    <source>
        <dbReference type="PROSITE" id="PS51217"/>
    </source>
</evidence>
<dbReference type="GO" id="GO:0000725">
    <property type="term" value="P:recombinational repair"/>
    <property type="evidence" value="ECO:0007669"/>
    <property type="project" value="TreeGrafter"/>
</dbReference>
<dbReference type="GO" id="GO:0005524">
    <property type="term" value="F:ATP binding"/>
    <property type="evidence" value="ECO:0007669"/>
    <property type="project" value="UniProtKB-KW"/>
</dbReference>
<feature type="non-terminal residue" evidence="13">
    <location>
        <position position="1"/>
    </location>
</feature>
<dbReference type="InterPro" id="IPR000212">
    <property type="entry name" value="DNA_helicase_UvrD/REP"/>
</dbReference>
<dbReference type="AlphaFoldDB" id="T0ZEY8"/>
<evidence type="ECO:0000256" key="2">
    <source>
        <dbReference type="ARBA" id="ARBA00022741"/>
    </source>
</evidence>
<dbReference type="PROSITE" id="PS51198">
    <property type="entry name" value="UVRD_HELICASE_ATP_BIND"/>
    <property type="match status" value="1"/>
</dbReference>
<dbReference type="EC" id="5.6.2.4" evidence="9"/>
<keyword evidence="5" id="KW-0067">ATP-binding</keyword>
<comment type="catalytic activity">
    <reaction evidence="8">
        <text>Couples ATP hydrolysis with the unwinding of duplex DNA by translocating in the 3'-5' direction.</text>
        <dbReference type="EC" id="5.6.2.4"/>
    </reaction>
</comment>
<keyword evidence="4 13" id="KW-0347">Helicase</keyword>
<dbReference type="PROSITE" id="PS51217">
    <property type="entry name" value="UVRD_HELICASE_CTER"/>
    <property type="match status" value="1"/>
</dbReference>
<comment type="catalytic activity">
    <reaction evidence="10">
        <text>ATP + H2O = ADP + phosphate + H(+)</text>
        <dbReference type="Rhea" id="RHEA:13065"/>
        <dbReference type="ChEBI" id="CHEBI:15377"/>
        <dbReference type="ChEBI" id="CHEBI:15378"/>
        <dbReference type="ChEBI" id="CHEBI:30616"/>
        <dbReference type="ChEBI" id="CHEBI:43474"/>
        <dbReference type="ChEBI" id="CHEBI:456216"/>
        <dbReference type="EC" id="5.6.2.4"/>
    </reaction>
</comment>
<evidence type="ECO:0000256" key="7">
    <source>
        <dbReference type="ARBA" id="ARBA00023235"/>
    </source>
</evidence>
<evidence type="ECO:0000259" key="11">
    <source>
        <dbReference type="PROSITE" id="PS51198"/>
    </source>
</evidence>
<accession>T0ZEY8</accession>
<protein>
    <recommendedName>
        <fullName evidence="9">DNA 3'-5' helicase</fullName>
        <ecNumber evidence="9">5.6.2.4</ecNumber>
    </recommendedName>
</protein>
<dbReference type="GO" id="GO:0003677">
    <property type="term" value="F:DNA binding"/>
    <property type="evidence" value="ECO:0007669"/>
    <property type="project" value="UniProtKB-KW"/>
</dbReference>
<evidence type="ECO:0000256" key="4">
    <source>
        <dbReference type="ARBA" id="ARBA00022806"/>
    </source>
</evidence>
<feature type="domain" description="UvrD-like helicase ATP-binding" evidence="11">
    <location>
        <begin position="1"/>
        <end position="153"/>
    </location>
</feature>
<dbReference type="Pfam" id="PF13361">
    <property type="entry name" value="UvrD_C"/>
    <property type="match status" value="1"/>
</dbReference>
<dbReference type="PANTHER" id="PTHR11070:SF2">
    <property type="entry name" value="ATP-DEPENDENT DNA HELICASE SRS2"/>
    <property type="match status" value="1"/>
</dbReference>
<dbReference type="InterPro" id="IPR013986">
    <property type="entry name" value="DExx_box_DNA_helicase_dom_sf"/>
</dbReference>
<organism evidence="13">
    <name type="scientific">mine drainage metagenome</name>
    <dbReference type="NCBI Taxonomy" id="410659"/>
    <lineage>
        <taxon>unclassified sequences</taxon>
        <taxon>metagenomes</taxon>
        <taxon>ecological metagenomes</taxon>
    </lineage>
</organism>
<dbReference type="InterPro" id="IPR027417">
    <property type="entry name" value="P-loop_NTPase"/>
</dbReference>